<dbReference type="PROSITE" id="PS00990">
    <property type="entry name" value="CLAT_ADAPTOR_M_1"/>
    <property type="match status" value="1"/>
</dbReference>
<dbReference type="STRING" id="307507.A0A2V0NSH1"/>
<evidence type="ECO:0000313" key="7">
    <source>
        <dbReference type="EMBL" id="GBF89612.1"/>
    </source>
</evidence>
<dbReference type="InParanoid" id="A0A2V0NSH1"/>
<accession>A0A2V0NSH1</accession>
<organism evidence="7 8">
    <name type="scientific">Raphidocelis subcapitata</name>
    <dbReference type="NCBI Taxonomy" id="307507"/>
    <lineage>
        <taxon>Eukaryota</taxon>
        <taxon>Viridiplantae</taxon>
        <taxon>Chlorophyta</taxon>
        <taxon>core chlorophytes</taxon>
        <taxon>Chlorophyceae</taxon>
        <taxon>CS clade</taxon>
        <taxon>Sphaeropleales</taxon>
        <taxon>Selenastraceae</taxon>
        <taxon>Raphidocelis</taxon>
    </lineage>
</organism>
<dbReference type="AlphaFoldDB" id="A0A2V0NSH1"/>
<dbReference type="GO" id="GO:0006886">
    <property type="term" value="P:intracellular protein transport"/>
    <property type="evidence" value="ECO:0007669"/>
    <property type="project" value="UniProtKB-UniRule"/>
</dbReference>
<dbReference type="PROSITE" id="PS00991">
    <property type="entry name" value="CLAT_ADAPTOR_M_2"/>
    <property type="match status" value="1"/>
</dbReference>
<dbReference type="InterPro" id="IPR018240">
    <property type="entry name" value="Clathrin_mu_CS"/>
</dbReference>
<keyword evidence="2 5" id="KW-0813">Transport</keyword>
<dbReference type="OrthoDB" id="10259133at2759"/>
<dbReference type="Pfam" id="PF00928">
    <property type="entry name" value="Adap_comp_sub"/>
    <property type="match status" value="1"/>
</dbReference>
<name>A0A2V0NSH1_9CHLO</name>
<dbReference type="CDD" id="cd14835">
    <property type="entry name" value="AP1_Mu_N"/>
    <property type="match status" value="1"/>
</dbReference>
<dbReference type="InterPro" id="IPR022775">
    <property type="entry name" value="AP_mu_sigma_su"/>
</dbReference>
<keyword evidence="3 5" id="KW-0653">Protein transport</keyword>
<dbReference type="EMBL" id="BDRX01000011">
    <property type="protein sequence ID" value="GBF89612.1"/>
    <property type="molecule type" value="Genomic_DNA"/>
</dbReference>
<feature type="domain" description="MHD" evidence="6">
    <location>
        <begin position="168"/>
        <end position="425"/>
    </location>
</feature>
<dbReference type="Pfam" id="PF01217">
    <property type="entry name" value="Clat_adaptor_s"/>
    <property type="match status" value="1"/>
</dbReference>
<dbReference type="InterPro" id="IPR036168">
    <property type="entry name" value="AP2_Mu_C_sf"/>
</dbReference>
<sequence length="427" mass="48434">MSLSALFLLDAKGRPLIYRDYRGDVSTKAAERFIAKIGELEDAGRLSPVIHDDGVTYIYLLHVNVYLLAVTRANVNAAAVLVFLHRLVAVFRHYFEELEEESVRDNFVTVYELLDEVMDYGYPQFTEANILSEYIKTDAYRMEVSPVKPPMAVTNAVSWRSEGIRHKKNEVFLDVVESVNLLVSSTGAVVSSEVVGTLKMRTFLTGMPECKLGLNDKVLFEAQGRSNRQKAVDLEDIRFHQCVRLARFENDRTISFIPPDGAFDLMSYRLSQNVKPLVWVECLVERPSRSRTDYVVKARSQFKERSAATNVEIILPLPPDAISPQSRCSQGSATYVPEKSAMVWSLKSFPGGKEFLLRVNFNTPSVEAEEEVHGKMPPIKVKFEIPYFTVSGLQVRYLKVIEKSGYQALPWVRYITTAGPSYEIRMM</sequence>
<dbReference type="InterPro" id="IPR050431">
    <property type="entry name" value="Adaptor_comp_med_subunit"/>
</dbReference>
<dbReference type="GO" id="GO:0016192">
    <property type="term" value="P:vesicle-mediated transport"/>
    <property type="evidence" value="ECO:0007669"/>
    <property type="project" value="InterPro"/>
</dbReference>
<evidence type="ECO:0000256" key="3">
    <source>
        <dbReference type="ARBA" id="ARBA00022927"/>
    </source>
</evidence>
<dbReference type="PROSITE" id="PS51072">
    <property type="entry name" value="MHD"/>
    <property type="match status" value="1"/>
</dbReference>
<dbReference type="PRINTS" id="PR00314">
    <property type="entry name" value="CLATHRINADPT"/>
</dbReference>
<dbReference type="Gene3D" id="2.60.40.1170">
    <property type="entry name" value="Mu homology domain, subdomain B"/>
    <property type="match status" value="2"/>
</dbReference>
<gene>
    <name evidence="7" type="ORF">Rsub_02330</name>
</gene>
<dbReference type="SUPFAM" id="SSF49447">
    <property type="entry name" value="Second domain of Mu2 adaptin subunit (ap50) of ap2 adaptor"/>
    <property type="match status" value="1"/>
</dbReference>
<dbReference type="SUPFAM" id="SSF64356">
    <property type="entry name" value="SNARE-like"/>
    <property type="match status" value="1"/>
</dbReference>
<dbReference type="Proteomes" id="UP000247498">
    <property type="component" value="Unassembled WGS sequence"/>
</dbReference>
<dbReference type="GO" id="GO:0030131">
    <property type="term" value="C:clathrin adaptor complex"/>
    <property type="evidence" value="ECO:0007669"/>
    <property type="project" value="UniProtKB-UniRule"/>
</dbReference>
<protein>
    <recommendedName>
        <fullName evidence="6">MHD domain-containing protein</fullName>
    </recommendedName>
</protein>
<dbReference type="CDD" id="cd09250">
    <property type="entry name" value="AP-1_Mu1_Cterm"/>
    <property type="match status" value="1"/>
</dbReference>
<keyword evidence="8" id="KW-1185">Reference proteome</keyword>
<comment type="subcellular location">
    <subcellularLocation>
        <location evidence="1">Endomembrane system</location>
    </subcellularLocation>
</comment>
<evidence type="ECO:0000259" key="6">
    <source>
        <dbReference type="PROSITE" id="PS51072"/>
    </source>
</evidence>
<dbReference type="InterPro" id="IPR001392">
    <property type="entry name" value="Clathrin_mu"/>
</dbReference>
<dbReference type="FunCoup" id="A0A2V0NSH1">
    <property type="interactions" value="2179"/>
</dbReference>
<proteinExistence type="inferred from homology"/>
<evidence type="ECO:0000256" key="2">
    <source>
        <dbReference type="ARBA" id="ARBA00022448"/>
    </source>
</evidence>
<dbReference type="PANTHER" id="PTHR10529">
    <property type="entry name" value="AP COMPLEX SUBUNIT MU"/>
    <property type="match status" value="1"/>
</dbReference>
<evidence type="ECO:0000256" key="1">
    <source>
        <dbReference type="ARBA" id="ARBA00004308"/>
    </source>
</evidence>
<evidence type="ECO:0000256" key="4">
    <source>
        <dbReference type="ARBA" id="ARBA00023136"/>
    </source>
</evidence>
<comment type="similarity">
    <text evidence="5">Belongs to the adaptor complexes medium subunit family.</text>
</comment>
<dbReference type="PIRSF" id="PIRSF005992">
    <property type="entry name" value="Clathrin_mu"/>
    <property type="match status" value="1"/>
</dbReference>
<dbReference type="GO" id="GO:0012505">
    <property type="term" value="C:endomembrane system"/>
    <property type="evidence" value="ECO:0007669"/>
    <property type="project" value="UniProtKB-SubCell"/>
</dbReference>
<dbReference type="Gene3D" id="3.30.450.60">
    <property type="match status" value="1"/>
</dbReference>
<dbReference type="InterPro" id="IPR011012">
    <property type="entry name" value="Longin-like_dom_sf"/>
</dbReference>
<dbReference type="InterPro" id="IPR028565">
    <property type="entry name" value="MHD"/>
</dbReference>
<keyword evidence="4" id="KW-0472">Membrane</keyword>
<reference evidence="7 8" key="1">
    <citation type="journal article" date="2018" name="Sci. Rep.">
        <title>Raphidocelis subcapitata (=Pseudokirchneriella subcapitata) provides an insight into genome evolution and environmental adaptations in the Sphaeropleales.</title>
        <authorList>
            <person name="Suzuki S."/>
            <person name="Yamaguchi H."/>
            <person name="Nakajima N."/>
            <person name="Kawachi M."/>
        </authorList>
    </citation>
    <scope>NUCLEOTIDE SEQUENCE [LARGE SCALE GENOMIC DNA]</scope>
    <source>
        <strain evidence="7 8">NIES-35</strain>
    </source>
</reference>
<dbReference type="FunFam" id="3.30.450.60:FF:000002">
    <property type="entry name" value="AP-2 complex subunit mu, putative"/>
    <property type="match status" value="1"/>
</dbReference>
<evidence type="ECO:0000256" key="5">
    <source>
        <dbReference type="PIRNR" id="PIRNR005992"/>
    </source>
</evidence>
<comment type="caution">
    <text evidence="7">The sequence shown here is derived from an EMBL/GenBank/DDBJ whole genome shotgun (WGS) entry which is preliminary data.</text>
</comment>
<evidence type="ECO:0000313" key="8">
    <source>
        <dbReference type="Proteomes" id="UP000247498"/>
    </source>
</evidence>